<dbReference type="Gene3D" id="2.170.150.40">
    <property type="entry name" value="Domain of unknown function (DUF427)"/>
    <property type="match status" value="1"/>
</dbReference>
<sequence length="123" mass="13513">MTRTVKIPDETHPITVEPTEGRVVVRAGGKVIAESTSALTLREANYPPVQYIPLSDVDPSVLRSSDTTTYCPYKGDAGYYSVVVAEQELTDAVWTYEQPYDAVANIASHVAFYPDKVEITVES</sequence>
<proteinExistence type="predicted"/>
<dbReference type="InterPro" id="IPR038694">
    <property type="entry name" value="DUF427_sf"/>
</dbReference>
<dbReference type="AlphaFoldDB" id="A0A6N7Z455"/>
<dbReference type="Proteomes" id="UP000440096">
    <property type="component" value="Unassembled WGS sequence"/>
</dbReference>
<evidence type="ECO:0000313" key="2">
    <source>
        <dbReference type="EMBL" id="MTD53906.1"/>
    </source>
</evidence>
<dbReference type="InterPro" id="IPR007361">
    <property type="entry name" value="DUF427"/>
</dbReference>
<evidence type="ECO:0000259" key="1">
    <source>
        <dbReference type="Pfam" id="PF04248"/>
    </source>
</evidence>
<reference evidence="2 3" key="1">
    <citation type="submission" date="2019-11" db="EMBL/GenBank/DDBJ databases">
        <title>Draft genome of Amycolatopsis RM579.</title>
        <authorList>
            <person name="Duangmal K."/>
            <person name="Mingma R."/>
        </authorList>
    </citation>
    <scope>NUCLEOTIDE SEQUENCE [LARGE SCALE GENOMIC DNA]</scope>
    <source>
        <strain evidence="2 3">RM579</strain>
    </source>
</reference>
<evidence type="ECO:0000313" key="3">
    <source>
        <dbReference type="Proteomes" id="UP000440096"/>
    </source>
</evidence>
<dbReference type="Pfam" id="PF04248">
    <property type="entry name" value="NTP_transf_9"/>
    <property type="match status" value="1"/>
</dbReference>
<dbReference type="OrthoDB" id="285364at2"/>
<gene>
    <name evidence="2" type="ORF">GKO32_07930</name>
</gene>
<keyword evidence="3" id="KW-1185">Reference proteome</keyword>
<dbReference type="RefSeq" id="WP_154756139.1">
    <property type="nucleotide sequence ID" value="NZ_WMBA01000008.1"/>
</dbReference>
<protein>
    <submittedName>
        <fullName evidence="2">DUF427 domain-containing protein</fullName>
    </submittedName>
</protein>
<feature type="domain" description="DUF427" evidence="1">
    <location>
        <begin position="23"/>
        <end position="115"/>
    </location>
</feature>
<dbReference type="EMBL" id="WMBA01000008">
    <property type="protein sequence ID" value="MTD53906.1"/>
    <property type="molecule type" value="Genomic_DNA"/>
</dbReference>
<organism evidence="2 3">
    <name type="scientific">Amycolatopsis pithecellobii</name>
    <dbReference type="NCBI Taxonomy" id="664692"/>
    <lineage>
        <taxon>Bacteria</taxon>
        <taxon>Bacillati</taxon>
        <taxon>Actinomycetota</taxon>
        <taxon>Actinomycetes</taxon>
        <taxon>Pseudonocardiales</taxon>
        <taxon>Pseudonocardiaceae</taxon>
        <taxon>Amycolatopsis</taxon>
    </lineage>
</organism>
<name>A0A6N7Z455_9PSEU</name>
<accession>A0A6N7Z455</accession>
<comment type="caution">
    <text evidence="2">The sequence shown here is derived from an EMBL/GenBank/DDBJ whole genome shotgun (WGS) entry which is preliminary data.</text>
</comment>
<dbReference type="PANTHER" id="PTHR34310:SF8">
    <property type="entry name" value="CONSERVED PROTEIN"/>
    <property type="match status" value="1"/>
</dbReference>
<dbReference type="PANTHER" id="PTHR34310">
    <property type="entry name" value="DUF427 DOMAIN PROTEIN (AFU_ORTHOLOGUE AFUA_3G02220)"/>
    <property type="match status" value="1"/>
</dbReference>